<evidence type="ECO:0000313" key="1">
    <source>
        <dbReference type="EMBL" id="RZV36839.1"/>
    </source>
</evidence>
<evidence type="ECO:0000313" key="2">
    <source>
        <dbReference type="Proteomes" id="UP000322454"/>
    </source>
</evidence>
<dbReference type="AlphaFoldDB" id="A0A520X6M2"/>
<comment type="caution">
    <text evidence="1">The sequence shown here is derived from an EMBL/GenBank/DDBJ whole genome shotgun (WGS) entry which is preliminary data.</text>
</comment>
<protein>
    <submittedName>
        <fullName evidence="1">Uncharacterized protein</fullName>
    </submittedName>
</protein>
<accession>A0A520X6M2</accession>
<proteinExistence type="predicted"/>
<sequence>MWGENENIFYESVMNRVMGVCYDLRHALMGDRDIEFVDNGMDYDKMKWFLKYVPIKTCITG</sequence>
<gene>
    <name evidence="1" type="ORF">EVJ48_09925</name>
</gene>
<name>A0A520X6M2_9DELT</name>
<reference evidence="1 2" key="1">
    <citation type="submission" date="2019-01" db="EMBL/GenBank/DDBJ databases">
        <title>Insights into ecological role of a new deltaproteobacterial order Candidatus Sinidesulfobacterales (Sva0485) by metagenomics and metatranscriptomics.</title>
        <authorList>
            <person name="Tan S."/>
            <person name="Liu J."/>
            <person name="Fang Y."/>
            <person name="Hedlund B."/>
            <person name="Lian Z.-H."/>
            <person name="Huang L.-Y."/>
            <person name="Li J.-T."/>
            <person name="Huang L.-N."/>
            <person name="Li W.-J."/>
            <person name="Jiang H.-C."/>
            <person name="Dong H.-L."/>
            <person name="Shu W.-S."/>
        </authorList>
    </citation>
    <scope>NUCLEOTIDE SEQUENCE [LARGE SCALE GENOMIC DNA]</scope>
    <source>
        <strain evidence="1">AP4</strain>
    </source>
</reference>
<dbReference type="InterPro" id="IPR054199">
    <property type="entry name" value="DUF6904"/>
</dbReference>
<dbReference type="Pfam" id="PF21845">
    <property type="entry name" value="DUF6904"/>
    <property type="match status" value="1"/>
</dbReference>
<dbReference type="EMBL" id="SHMQ01000052">
    <property type="protein sequence ID" value="RZV36839.1"/>
    <property type="molecule type" value="Genomic_DNA"/>
</dbReference>
<organism evidence="1 2">
    <name type="scientific">Candidatus Acidulodesulfobacterium acidiphilum</name>
    <dbReference type="NCBI Taxonomy" id="2597224"/>
    <lineage>
        <taxon>Bacteria</taxon>
        <taxon>Deltaproteobacteria</taxon>
        <taxon>Candidatus Acidulodesulfobacterales</taxon>
        <taxon>Candidatus Acidulodesulfobacterium</taxon>
    </lineage>
</organism>
<dbReference type="Proteomes" id="UP000322454">
    <property type="component" value="Unassembled WGS sequence"/>
</dbReference>